<dbReference type="EMBL" id="CP115536">
    <property type="protein sequence ID" value="WBY59076.1"/>
    <property type="molecule type" value="Genomic_DNA"/>
</dbReference>
<name>A0AAE9WU93_PLAYO</name>
<feature type="transmembrane region" description="Helical" evidence="1">
    <location>
        <begin position="40"/>
        <end position="61"/>
    </location>
</feature>
<sequence>MYTRIITIGSKLLNNNAFIFHENIVLFNGRFKKKIGKQMYKILGSNGILKYLLYTCTYYFYDIHQTN</sequence>
<protein>
    <submittedName>
        <fullName evidence="2">Fam-a protein</fullName>
    </submittedName>
</protein>
<keyword evidence="1" id="KW-0472">Membrane</keyword>
<keyword evidence="1" id="KW-1133">Transmembrane helix</keyword>
<reference evidence="2" key="1">
    <citation type="submission" date="2023-01" db="EMBL/GenBank/DDBJ databases">
        <title>Long-Read Genome Assembly and Gene Model Annotations for the Rodent Malaria Parasite Plasmodium yoelii 17XNL.</title>
        <authorList>
            <person name="Mitchell G.J."/>
            <person name="Sebastian A."/>
            <person name="Albert I."/>
            <person name="Lindner S.E."/>
        </authorList>
    </citation>
    <scope>NUCLEOTIDE SEQUENCE</scope>
    <source>
        <strain evidence="2">17XNL clone 1.1</strain>
    </source>
</reference>
<gene>
    <name evidence="2" type="ORF">Py17XNL_001204962</name>
</gene>
<dbReference type="Proteomes" id="UP001054126">
    <property type="component" value="Chromosome 12"/>
</dbReference>
<evidence type="ECO:0000313" key="2">
    <source>
        <dbReference type="EMBL" id="WBY59076.1"/>
    </source>
</evidence>
<evidence type="ECO:0000313" key="3">
    <source>
        <dbReference type="Proteomes" id="UP001054126"/>
    </source>
</evidence>
<keyword evidence="1" id="KW-0812">Transmembrane</keyword>
<dbReference type="AlphaFoldDB" id="A0AAE9WU93"/>
<organism evidence="2 3">
    <name type="scientific">Plasmodium yoelii yoelii</name>
    <dbReference type="NCBI Taxonomy" id="73239"/>
    <lineage>
        <taxon>Eukaryota</taxon>
        <taxon>Sar</taxon>
        <taxon>Alveolata</taxon>
        <taxon>Apicomplexa</taxon>
        <taxon>Aconoidasida</taxon>
        <taxon>Haemosporida</taxon>
        <taxon>Plasmodiidae</taxon>
        <taxon>Plasmodium</taxon>
        <taxon>Plasmodium (Vinckeia)</taxon>
    </lineage>
</organism>
<accession>A0AAE9WU93</accession>
<evidence type="ECO:0000256" key="1">
    <source>
        <dbReference type="SAM" id="Phobius"/>
    </source>
</evidence>
<proteinExistence type="predicted"/>